<protein>
    <submittedName>
        <fullName evidence="1">Uncharacterized protein</fullName>
    </submittedName>
</protein>
<comment type="caution">
    <text evidence="1">The sequence shown here is derived from an EMBL/GenBank/DDBJ whole genome shotgun (WGS) entry which is preliminary data.</text>
</comment>
<organism evidence="1 2">
    <name type="scientific">Arctia plantaginis</name>
    <name type="common">Wood tiger moth</name>
    <name type="synonym">Phalaena plantaginis</name>
    <dbReference type="NCBI Taxonomy" id="874455"/>
    <lineage>
        <taxon>Eukaryota</taxon>
        <taxon>Metazoa</taxon>
        <taxon>Ecdysozoa</taxon>
        <taxon>Arthropoda</taxon>
        <taxon>Hexapoda</taxon>
        <taxon>Insecta</taxon>
        <taxon>Pterygota</taxon>
        <taxon>Neoptera</taxon>
        <taxon>Endopterygota</taxon>
        <taxon>Lepidoptera</taxon>
        <taxon>Glossata</taxon>
        <taxon>Ditrysia</taxon>
        <taxon>Noctuoidea</taxon>
        <taxon>Erebidae</taxon>
        <taxon>Arctiinae</taxon>
        <taxon>Arctia</taxon>
    </lineage>
</organism>
<keyword evidence="2" id="KW-1185">Reference proteome</keyword>
<proteinExistence type="predicted"/>
<gene>
    <name evidence="1" type="ORF">APLA_LOCUS6837</name>
</gene>
<name>A0A8S0ZUA6_ARCPL</name>
<sequence>MIASFALASIGSTMSVHYLRALSFCATRNKKDLYKIAAKELQSENFWINADVFVMEPGENVYGGEKYPWEKHISAHMGRLDCSDITARTTHRDKAAGAFGQGKWIA</sequence>
<dbReference type="AlphaFoldDB" id="A0A8S0ZUA6"/>
<evidence type="ECO:0000313" key="1">
    <source>
        <dbReference type="EMBL" id="CAB3237094.1"/>
    </source>
</evidence>
<accession>A0A8S0ZUA6</accession>
<dbReference type="Proteomes" id="UP000494106">
    <property type="component" value="Unassembled WGS sequence"/>
</dbReference>
<reference evidence="1 2" key="1">
    <citation type="submission" date="2020-04" db="EMBL/GenBank/DDBJ databases">
        <authorList>
            <person name="Wallbank WR R."/>
            <person name="Pardo Diaz C."/>
            <person name="Kozak K."/>
            <person name="Martin S."/>
            <person name="Jiggins C."/>
            <person name="Moest M."/>
            <person name="Warren A I."/>
            <person name="Byers J.R.P. K."/>
            <person name="Montejo-Kovacevich G."/>
            <person name="Yen C E."/>
        </authorList>
    </citation>
    <scope>NUCLEOTIDE SEQUENCE [LARGE SCALE GENOMIC DNA]</scope>
</reference>
<dbReference type="EMBL" id="CADEBC010000488">
    <property type="protein sequence ID" value="CAB3237094.1"/>
    <property type="molecule type" value="Genomic_DNA"/>
</dbReference>
<evidence type="ECO:0000313" key="2">
    <source>
        <dbReference type="Proteomes" id="UP000494106"/>
    </source>
</evidence>